<dbReference type="GO" id="GO:0033290">
    <property type="term" value="C:eukaryotic 48S preinitiation complex"/>
    <property type="evidence" value="ECO:0007669"/>
    <property type="project" value="UniProtKB-UniRule"/>
</dbReference>
<dbReference type="KEGG" id="bmic:BMR1_02g00965"/>
<evidence type="ECO:0000313" key="9">
    <source>
        <dbReference type="EMBL" id="CCF73357.1"/>
    </source>
</evidence>
<keyword evidence="3 6" id="KW-0694">RNA-binding</keyword>
<feature type="compositionally biased region" description="Basic and acidic residues" evidence="7">
    <location>
        <begin position="166"/>
        <end position="183"/>
    </location>
</feature>
<dbReference type="SMART" id="SM00360">
    <property type="entry name" value="RRM"/>
    <property type="match status" value="1"/>
</dbReference>
<feature type="domain" description="RRM" evidence="8">
    <location>
        <begin position="182"/>
        <end position="260"/>
    </location>
</feature>
<sequence>MGIHALETKWADIDVDDENDAEEMVNKENYGFESAPDEFGVKSVISYSKNAKGQTIKITKRIKEIRIPRRINKEIYERKNLVPFNLNSVSMQGTSMVSQEDIIIDIPKHTMNWNDQYSDYYFTGSDINAIRATRDLKQKFRSLKDDLLDDLAPESVELNNKYVPPSRKDGDRRQTDQQKEDSTIRVTNLSEDVKEKDLMDLFGTVGRINRAYLAKDKETQSSKGFAFITYSNKNEALNAINMFNRRGYDNLLLNVEWAKPSQKER</sequence>
<accession>I7J5Z9</accession>
<evidence type="ECO:0000256" key="7">
    <source>
        <dbReference type="SAM" id="MobiDB-lite"/>
    </source>
</evidence>
<dbReference type="GO" id="GO:0016282">
    <property type="term" value="C:eukaryotic 43S preinitiation complex"/>
    <property type="evidence" value="ECO:0007669"/>
    <property type="project" value="UniProtKB-UniRule"/>
</dbReference>
<dbReference type="VEuPathDB" id="PiroplasmaDB:BMR1_02g00965"/>
<dbReference type="GeneID" id="24423981"/>
<gene>
    <name evidence="9" type="ORF">BMR1_02g00965</name>
</gene>
<dbReference type="Proteomes" id="UP000002899">
    <property type="component" value="Chromosome II"/>
</dbReference>
<dbReference type="InterPro" id="IPR017334">
    <property type="entry name" value="eIF3_g"/>
</dbReference>
<protein>
    <recommendedName>
        <fullName evidence="5">Eukaryotic translation initiation factor 3 subunit G</fullName>
        <shortName evidence="5">eIF3g</shortName>
    </recommendedName>
    <alternativeName>
        <fullName evidence="5">Eukaryotic translation initiation factor 3 RNA-binding subunit</fullName>
        <shortName evidence="5">eIF-3 RNA-binding subunit</shortName>
    </alternativeName>
    <alternativeName>
        <fullName evidence="5">Eukaryotic translation initiation factor 3 subunit 4</fullName>
    </alternativeName>
</protein>
<dbReference type="InterPro" id="IPR012677">
    <property type="entry name" value="Nucleotide-bd_a/b_plait_sf"/>
</dbReference>
<dbReference type="PANTHER" id="PTHR10352">
    <property type="entry name" value="EUKARYOTIC TRANSLATION INITIATION FACTOR 3 SUBUNIT G"/>
    <property type="match status" value="1"/>
</dbReference>
<dbReference type="InterPro" id="IPR000504">
    <property type="entry name" value="RRM_dom"/>
</dbReference>
<dbReference type="OrthoDB" id="1749473at2759"/>
<feature type="region of interest" description="Disordered" evidence="7">
    <location>
        <begin position="160"/>
        <end position="183"/>
    </location>
</feature>
<dbReference type="InterPro" id="IPR024675">
    <property type="entry name" value="eIF3g_N"/>
</dbReference>
<dbReference type="Pfam" id="PF00076">
    <property type="entry name" value="RRM_1"/>
    <property type="match status" value="1"/>
</dbReference>
<keyword evidence="10" id="KW-1185">Reference proteome</keyword>
<dbReference type="RefSeq" id="XP_012647966.1">
    <property type="nucleotide sequence ID" value="XM_012792512.1"/>
</dbReference>
<dbReference type="AlphaFoldDB" id="I7J5Z9"/>
<evidence type="ECO:0000313" key="10">
    <source>
        <dbReference type="Proteomes" id="UP000002899"/>
    </source>
</evidence>
<evidence type="ECO:0000256" key="2">
    <source>
        <dbReference type="ARBA" id="ARBA00022540"/>
    </source>
</evidence>
<dbReference type="GO" id="GO:0003743">
    <property type="term" value="F:translation initiation factor activity"/>
    <property type="evidence" value="ECO:0007669"/>
    <property type="project" value="UniProtKB-UniRule"/>
</dbReference>
<organism evidence="9 10">
    <name type="scientific">Babesia microti (strain RI)</name>
    <dbReference type="NCBI Taxonomy" id="1133968"/>
    <lineage>
        <taxon>Eukaryota</taxon>
        <taxon>Sar</taxon>
        <taxon>Alveolata</taxon>
        <taxon>Apicomplexa</taxon>
        <taxon>Aconoidasida</taxon>
        <taxon>Piroplasmida</taxon>
        <taxon>Babesiidae</taxon>
        <taxon>Babesia</taxon>
    </lineage>
</organism>
<keyword evidence="4 5" id="KW-0648">Protein biosynthesis</keyword>
<comment type="subunit">
    <text evidence="5">Component of the eukaryotic translation initiation factor 3 (eIF-3) complex.</text>
</comment>
<evidence type="ECO:0000256" key="6">
    <source>
        <dbReference type="PROSITE-ProRule" id="PRU00176"/>
    </source>
</evidence>
<comment type="subcellular location">
    <subcellularLocation>
        <location evidence="5">Cytoplasm</location>
    </subcellularLocation>
</comment>
<evidence type="ECO:0000256" key="5">
    <source>
        <dbReference type="HAMAP-Rule" id="MF_03006"/>
    </source>
</evidence>
<dbReference type="SUPFAM" id="SSF54928">
    <property type="entry name" value="RNA-binding domain, RBD"/>
    <property type="match status" value="1"/>
</dbReference>
<evidence type="ECO:0000256" key="4">
    <source>
        <dbReference type="ARBA" id="ARBA00022917"/>
    </source>
</evidence>
<dbReference type="InterPro" id="IPR034240">
    <property type="entry name" value="eIF3G_RRM"/>
</dbReference>
<dbReference type="CDD" id="cd12408">
    <property type="entry name" value="RRM_eIF3G_like"/>
    <property type="match status" value="1"/>
</dbReference>
<dbReference type="EMBL" id="FO082872">
    <property type="protein sequence ID" value="CCF73357.1"/>
    <property type="molecule type" value="Genomic_DNA"/>
</dbReference>
<evidence type="ECO:0000256" key="3">
    <source>
        <dbReference type="ARBA" id="ARBA00022884"/>
    </source>
</evidence>
<reference evidence="9 10" key="2">
    <citation type="journal article" date="2013" name="PLoS ONE">
        <title>Whole genome mapping and re-organization of the nuclear and mitochondrial genomes of Babesia microti isolates.</title>
        <authorList>
            <person name="Cornillot E."/>
            <person name="Dassouli A."/>
            <person name="Garg A."/>
            <person name="Pachikara N."/>
            <person name="Randazzo S."/>
            <person name="Depoix D."/>
            <person name="Carcy B."/>
            <person name="Delbecq S."/>
            <person name="Frutos R."/>
            <person name="Silva J.C."/>
            <person name="Sutton R."/>
            <person name="Krause P.J."/>
            <person name="Mamoun C.B."/>
        </authorList>
    </citation>
    <scope>NUCLEOTIDE SEQUENCE [LARGE SCALE GENOMIC DNA]</scope>
    <source>
        <strain evidence="9 10">RI</strain>
    </source>
</reference>
<keyword evidence="1 5" id="KW-0963">Cytoplasm</keyword>
<dbReference type="PIRSF" id="PIRSF037949">
    <property type="entry name" value="Transl_init_eIF-3_RNA-bind"/>
    <property type="match status" value="1"/>
</dbReference>
<evidence type="ECO:0000259" key="8">
    <source>
        <dbReference type="PROSITE" id="PS50102"/>
    </source>
</evidence>
<dbReference type="GO" id="GO:0005852">
    <property type="term" value="C:eukaryotic translation initiation factor 3 complex"/>
    <property type="evidence" value="ECO:0007669"/>
    <property type="project" value="UniProtKB-UniRule"/>
</dbReference>
<dbReference type="InterPro" id="IPR035979">
    <property type="entry name" value="RBD_domain_sf"/>
</dbReference>
<dbReference type="GO" id="GO:0003723">
    <property type="term" value="F:RNA binding"/>
    <property type="evidence" value="ECO:0007669"/>
    <property type="project" value="UniProtKB-UniRule"/>
</dbReference>
<dbReference type="Gene3D" id="3.30.70.330">
    <property type="match status" value="1"/>
</dbReference>
<dbReference type="OMA" id="MYSVVHF"/>
<dbReference type="GO" id="GO:0001732">
    <property type="term" value="P:formation of cytoplasmic translation initiation complex"/>
    <property type="evidence" value="ECO:0007669"/>
    <property type="project" value="UniProtKB-UniRule"/>
</dbReference>
<evidence type="ECO:0000256" key="1">
    <source>
        <dbReference type="ARBA" id="ARBA00022490"/>
    </source>
</evidence>
<reference evidence="9 10" key="3">
    <citation type="journal article" date="2016" name="Sci. Rep.">
        <title>Genome-wide diversity and gene expression profiling of Babesia microti isolates identify polymorphic genes that mediate host-pathogen interactions.</title>
        <authorList>
            <person name="Silva J.C."/>
            <person name="Cornillot E."/>
            <person name="McCracken C."/>
            <person name="Usmani-Brown S."/>
            <person name="Dwivedi A."/>
            <person name="Ifeonu O.O."/>
            <person name="Crabtree J."/>
            <person name="Gotia H.T."/>
            <person name="Virji A.Z."/>
            <person name="Reynes C."/>
            <person name="Colinge J."/>
            <person name="Kumar V."/>
            <person name="Lawres L."/>
            <person name="Pazzi J.E."/>
            <person name="Pablo J.V."/>
            <person name="Hung C."/>
            <person name="Brancato J."/>
            <person name="Kumari P."/>
            <person name="Orvis J."/>
            <person name="Tretina K."/>
            <person name="Chibucos M."/>
            <person name="Ott S."/>
            <person name="Sadzewicz L."/>
            <person name="Sengamalay N."/>
            <person name="Shetty A.C."/>
            <person name="Su Q."/>
            <person name="Tallon L."/>
            <person name="Fraser C.M."/>
            <person name="Frutos R."/>
            <person name="Molina D.M."/>
            <person name="Krause P.J."/>
            <person name="Ben Mamoun C."/>
        </authorList>
    </citation>
    <scope>NUCLEOTIDE SEQUENCE [LARGE SCALE GENOMIC DNA]</scope>
    <source>
        <strain evidence="9 10">RI</strain>
    </source>
</reference>
<dbReference type="PROSITE" id="PS50102">
    <property type="entry name" value="RRM"/>
    <property type="match status" value="1"/>
</dbReference>
<comment type="similarity">
    <text evidence="5">Belongs to the eIF-3 subunit G family.</text>
</comment>
<dbReference type="HAMAP" id="MF_03006">
    <property type="entry name" value="eIF3g"/>
    <property type="match status" value="1"/>
</dbReference>
<proteinExistence type="inferred from homology"/>
<dbReference type="Pfam" id="PF12353">
    <property type="entry name" value="eIF3g"/>
    <property type="match status" value="1"/>
</dbReference>
<name>I7J5Z9_BABMR</name>
<reference evidence="9 10" key="1">
    <citation type="journal article" date="2012" name="Nucleic Acids Res.">
        <title>Sequencing of the smallest Apicomplexan genome from the human pathogen Babesia microti.</title>
        <authorList>
            <person name="Cornillot E."/>
            <person name="Hadj-Kaddour K."/>
            <person name="Dassouli A."/>
            <person name="Noel B."/>
            <person name="Ranwez V."/>
            <person name="Vacherie B."/>
            <person name="Augagneur Y."/>
            <person name="Bres V."/>
            <person name="Duclos A."/>
            <person name="Randazzo S."/>
            <person name="Carcy B."/>
            <person name="Debierre-Grockiego F."/>
            <person name="Delbecq S."/>
            <person name="Moubri-Menage K."/>
            <person name="Shams-Eldin H."/>
            <person name="Usmani-Brown S."/>
            <person name="Bringaud F."/>
            <person name="Wincker P."/>
            <person name="Vivares C.P."/>
            <person name="Schwarz R.T."/>
            <person name="Schetters T.P."/>
            <person name="Krause P.J."/>
            <person name="Gorenflot A."/>
            <person name="Berry V."/>
            <person name="Barbe V."/>
            <person name="Ben Mamoun C."/>
        </authorList>
    </citation>
    <scope>NUCLEOTIDE SEQUENCE [LARGE SCALE GENOMIC DNA]</scope>
    <source>
        <strain evidence="9 10">RI</strain>
    </source>
</reference>
<comment type="function">
    <text evidence="5">RNA-binding component of the eukaryotic translation initiation factor 3 (eIF-3) complex, which is involved in protein synthesis of a specialized repertoire of mRNAs and, together with other initiation factors, stimulates binding of mRNA and methionyl-tRNAi to the 40S ribosome. The eIF-3 complex specifically targets and initiates translation of a subset of mRNAs involved in cell proliferation. This subunit can bind 18S rRNA.</text>
</comment>
<keyword evidence="2 5" id="KW-0396">Initiation factor</keyword>